<evidence type="ECO:0000313" key="1">
    <source>
        <dbReference type="EMBL" id="KAK2079192.1"/>
    </source>
</evidence>
<dbReference type="GO" id="GO:0035145">
    <property type="term" value="C:exon-exon junction complex"/>
    <property type="evidence" value="ECO:0007669"/>
    <property type="project" value="TreeGrafter"/>
</dbReference>
<organism evidence="1 2">
    <name type="scientific">Prototheca wickerhamii</name>
    <dbReference type="NCBI Taxonomy" id="3111"/>
    <lineage>
        <taxon>Eukaryota</taxon>
        <taxon>Viridiplantae</taxon>
        <taxon>Chlorophyta</taxon>
        <taxon>core chlorophytes</taxon>
        <taxon>Trebouxiophyceae</taxon>
        <taxon>Chlorellales</taxon>
        <taxon>Chlorellaceae</taxon>
        <taxon>Prototheca</taxon>
    </lineage>
</organism>
<dbReference type="EMBL" id="JASFZW010000003">
    <property type="protein sequence ID" value="KAK2079192.1"/>
    <property type="molecule type" value="Genomic_DNA"/>
</dbReference>
<dbReference type="PANTHER" id="PTHR12839:SF7">
    <property type="entry name" value="REGULATOR OF NONSENSE TRANSCRIPTS 2"/>
    <property type="match status" value="1"/>
</dbReference>
<gene>
    <name evidence="1" type="ORF">QBZ16_002883</name>
</gene>
<name>A0AAD9IMV1_PROWI</name>
<dbReference type="Gene3D" id="1.25.40.180">
    <property type="match status" value="1"/>
</dbReference>
<dbReference type="InterPro" id="IPR039762">
    <property type="entry name" value="Nmd2/UPF2"/>
</dbReference>
<dbReference type="GO" id="GO:0005737">
    <property type="term" value="C:cytoplasm"/>
    <property type="evidence" value="ECO:0007669"/>
    <property type="project" value="TreeGrafter"/>
</dbReference>
<dbReference type="Proteomes" id="UP001255856">
    <property type="component" value="Unassembled WGS sequence"/>
</dbReference>
<sequence>MVRLDDEAALSSLDSSMKRNNALLRRIRTLSDESRAAVLEEIGTTNQSRFVAEAAAALVEGLQRPREVAAAAEVAAALHRRYADLAAGLEQALARELPSPSAPTTEDRPALVRRRALLRLAVELVATETVPAALTLIGGEVRRLCAAASESGNVAALSLLASLAKAGREELLGLGIGGLSASDSDAAAARLREEIGLAWHAPAGARQQLFAALRAALEAAATRLARERARSSAWRRATPGTWFGAAT</sequence>
<dbReference type="PANTHER" id="PTHR12839">
    <property type="entry name" value="NONSENSE-MEDIATED MRNA DECAY PROTEIN 2 UP-FRAMESHIFT SUPPRESSOR 2"/>
    <property type="match status" value="1"/>
</dbReference>
<dbReference type="GO" id="GO:0000184">
    <property type="term" value="P:nuclear-transcribed mRNA catabolic process, nonsense-mediated decay"/>
    <property type="evidence" value="ECO:0007669"/>
    <property type="project" value="InterPro"/>
</dbReference>
<reference evidence="1" key="1">
    <citation type="submission" date="2021-01" db="EMBL/GenBank/DDBJ databases">
        <authorList>
            <person name="Eckstrom K.M.E."/>
        </authorList>
    </citation>
    <scope>NUCLEOTIDE SEQUENCE</scope>
    <source>
        <strain evidence="1">UVCC 0001</strain>
    </source>
</reference>
<protein>
    <submittedName>
        <fullName evidence="1">Uncharacterized protein</fullName>
    </submittedName>
</protein>
<keyword evidence="2" id="KW-1185">Reference proteome</keyword>
<comment type="caution">
    <text evidence="1">The sequence shown here is derived from an EMBL/GenBank/DDBJ whole genome shotgun (WGS) entry which is preliminary data.</text>
</comment>
<accession>A0AAD9IMV1</accession>
<proteinExistence type="predicted"/>
<evidence type="ECO:0000313" key="2">
    <source>
        <dbReference type="Proteomes" id="UP001255856"/>
    </source>
</evidence>
<dbReference type="AlphaFoldDB" id="A0AAD9IMV1"/>